<gene>
    <name evidence="4" type="ordered locus">BN6_47560</name>
</gene>
<dbReference type="Proteomes" id="UP000006281">
    <property type="component" value="Chromosome"/>
</dbReference>
<dbReference type="PANTHER" id="PTHR24256">
    <property type="entry name" value="TRYPTASE-RELATED"/>
    <property type="match status" value="1"/>
</dbReference>
<dbReference type="SUPFAM" id="SSF50494">
    <property type="entry name" value="Trypsin-like serine proteases"/>
    <property type="match status" value="1"/>
</dbReference>
<dbReference type="InterPro" id="IPR001254">
    <property type="entry name" value="Trypsin_dom"/>
</dbReference>
<keyword evidence="1" id="KW-1015">Disulfide bond</keyword>
<organism evidence="4 5">
    <name type="scientific">Saccharothrix espanaensis (strain ATCC 51144 / DSM 44229 / JCM 9112 / NBRC 15066 / NRRL 15764)</name>
    <dbReference type="NCBI Taxonomy" id="1179773"/>
    <lineage>
        <taxon>Bacteria</taxon>
        <taxon>Bacillati</taxon>
        <taxon>Actinomycetota</taxon>
        <taxon>Actinomycetes</taxon>
        <taxon>Pseudonocardiales</taxon>
        <taxon>Pseudonocardiaceae</taxon>
        <taxon>Saccharothrix</taxon>
    </lineage>
</organism>
<dbReference type="InterPro" id="IPR018114">
    <property type="entry name" value="TRYPSIN_HIS"/>
</dbReference>
<dbReference type="CDD" id="cd00190">
    <property type="entry name" value="Tryp_SPc"/>
    <property type="match status" value="1"/>
</dbReference>
<dbReference type="BioCyc" id="SESP1179773:BN6_RS23005-MONOMER"/>
<dbReference type="PATRIC" id="fig|1179773.3.peg.4764"/>
<dbReference type="GO" id="GO:0004252">
    <property type="term" value="F:serine-type endopeptidase activity"/>
    <property type="evidence" value="ECO:0007669"/>
    <property type="project" value="InterPro"/>
</dbReference>
<feature type="chain" id="PRO_5003834002" evidence="2">
    <location>
        <begin position="35"/>
        <end position="273"/>
    </location>
</feature>
<dbReference type="HOGENOM" id="CLU_006842_7_5_11"/>
<keyword evidence="4" id="KW-0645">Protease</keyword>
<evidence type="ECO:0000313" key="5">
    <source>
        <dbReference type="Proteomes" id="UP000006281"/>
    </source>
</evidence>
<feature type="signal peptide" evidence="2">
    <location>
        <begin position="1"/>
        <end position="34"/>
    </location>
</feature>
<dbReference type="PROSITE" id="PS00134">
    <property type="entry name" value="TRYPSIN_HIS"/>
    <property type="match status" value="1"/>
</dbReference>
<dbReference type="InterPro" id="IPR051487">
    <property type="entry name" value="Ser/Thr_Proteases_Immune/Dev"/>
</dbReference>
<dbReference type="Gene3D" id="2.40.10.10">
    <property type="entry name" value="Trypsin-like serine proteases"/>
    <property type="match status" value="1"/>
</dbReference>
<dbReference type="eggNOG" id="COG5640">
    <property type="taxonomic scope" value="Bacteria"/>
</dbReference>
<dbReference type="KEGG" id="sesp:BN6_47560"/>
<sequence>MPTVKSMRRTLLRAAAVAVAVGVCTTLTTGGASAVVNGKDSTERYQFMASIPETVPALGGVKGVCGAALIHPRWVVTAAHCVDAAGTGAVPDGIVRIGSERRTSGGSVRAIDRTVLHPDYRLGQPNRGDIALVRLDRPVLQQPIRIASRPGAPGTPTRLLGFGTTLDTVDITKAVFPDRLQQLDTRRGAESECAPGYADPTRLCTVSRKPGAMACVGDSGGPQVQRGKGGRWELIGTTSGPGDADAVCANGPGLYTNVPAHARWIHETIRANR</sequence>
<evidence type="ECO:0000256" key="1">
    <source>
        <dbReference type="ARBA" id="ARBA00023157"/>
    </source>
</evidence>
<dbReference type="InterPro" id="IPR009003">
    <property type="entry name" value="Peptidase_S1_PA"/>
</dbReference>
<evidence type="ECO:0000259" key="3">
    <source>
        <dbReference type="PROSITE" id="PS50240"/>
    </source>
</evidence>
<accession>K0K116</accession>
<dbReference type="GO" id="GO:0006508">
    <property type="term" value="P:proteolysis"/>
    <property type="evidence" value="ECO:0007669"/>
    <property type="project" value="UniProtKB-KW"/>
</dbReference>
<keyword evidence="4" id="KW-0378">Hydrolase</keyword>
<dbReference type="EMBL" id="HE804045">
    <property type="protein sequence ID" value="CCH32031.1"/>
    <property type="molecule type" value="Genomic_DNA"/>
</dbReference>
<dbReference type="InterPro" id="IPR006311">
    <property type="entry name" value="TAT_signal"/>
</dbReference>
<feature type="domain" description="Peptidase S1" evidence="3">
    <location>
        <begin position="35"/>
        <end position="270"/>
    </location>
</feature>
<dbReference type="Pfam" id="PF00089">
    <property type="entry name" value="Trypsin"/>
    <property type="match status" value="1"/>
</dbReference>
<dbReference type="PRINTS" id="PR00722">
    <property type="entry name" value="CHYMOTRYPSIN"/>
</dbReference>
<keyword evidence="5" id="KW-1185">Reference proteome</keyword>
<dbReference type="InterPro" id="IPR001314">
    <property type="entry name" value="Peptidase_S1A"/>
</dbReference>
<evidence type="ECO:0000313" key="4">
    <source>
        <dbReference type="EMBL" id="CCH32031.1"/>
    </source>
</evidence>
<proteinExistence type="predicted"/>
<dbReference type="SMART" id="SM00020">
    <property type="entry name" value="Tryp_SPc"/>
    <property type="match status" value="1"/>
</dbReference>
<dbReference type="RefSeq" id="WP_015102143.1">
    <property type="nucleotide sequence ID" value="NC_019673.1"/>
</dbReference>
<dbReference type="InterPro" id="IPR043504">
    <property type="entry name" value="Peptidase_S1_PA_chymotrypsin"/>
</dbReference>
<name>K0K116_SACES</name>
<dbReference type="PROSITE" id="PS50240">
    <property type="entry name" value="TRYPSIN_DOM"/>
    <property type="match status" value="1"/>
</dbReference>
<evidence type="ECO:0000256" key="2">
    <source>
        <dbReference type="SAM" id="SignalP"/>
    </source>
</evidence>
<dbReference type="PROSITE" id="PS51318">
    <property type="entry name" value="TAT"/>
    <property type="match status" value="1"/>
</dbReference>
<reference evidence="4 5" key="1">
    <citation type="journal article" date="2012" name="BMC Genomics">
        <title>Complete genome sequence of Saccharothrix espanaensis DSM 44229T and comparison to the other completely sequenced Pseudonocardiaceae.</title>
        <authorList>
            <person name="Strobel T."/>
            <person name="Al-Dilaimi A."/>
            <person name="Blom J."/>
            <person name="Gessner A."/>
            <person name="Kalinowski J."/>
            <person name="Luzhetska M."/>
            <person name="Puhler A."/>
            <person name="Szczepanowski R."/>
            <person name="Bechthold A."/>
            <person name="Ruckert C."/>
        </authorList>
    </citation>
    <scope>NUCLEOTIDE SEQUENCE [LARGE SCALE GENOMIC DNA]</scope>
    <source>
        <strain evidence="5">ATCC 51144 / DSM 44229 / JCM 9112 / NBRC 15066 / NRRL 15764</strain>
    </source>
</reference>
<dbReference type="STRING" id="1179773.BN6_47560"/>
<dbReference type="AlphaFoldDB" id="K0K116"/>
<keyword evidence="2" id="KW-0732">Signal</keyword>
<dbReference type="OrthoDB" id="3657335at2"/>
<protein>
    <submittedName>
        <fullName evidence="4">Secreted trypsin-like serine protease</fullName>
    </submittedName>
</protein>